<dbReference type="InterPro" id="IPR020607">
    <property type="entry name" value="Primase_DnaG_arc"/>
</dbReference>
<evidence type="ECO:0000256" key="8">
    <source>
        <dbReference type="ARBA" id="ARBA00023163"/>
    </source>
</evidence>
<dbReference type="SMART" id="SM00493">
    <property type="entry name" value="TOPRIM"/>
    <property type="match status" value="1"/>
</dbReference>
<keyword evidence="3 9" id="KW-0808">Transferase</keyword>
<dbReference type="PANTHER" id="PTHR30313:SF2">
    <property type="entry name" value="DNA PRIMASE"/>
    <property type="match status" value="1"/>
</dbReference>
<dbReference type="EC" id="2.7.7.101" evidence="9"/>
<sequence>MHSQDTTKYLIHMKIEAEGVVQKSDVVGAIFGQTEGLLGEELDLRELQRTGRMGRIDAQIASVKGETKGFIHMASSLDKAETAILAASLETIDRVGPCIARVTVDRIEDIRVTKRQQIITRAKELLIESFDEGSIDTNDIMDSVRVSSRIEKIIELGEEKLPAGPNAPDADAIIVVEGRADVINLLKYGIKNTVAVEGTNIPETIVSLCNRKTATAFVDGDRGGDLILSELVQVAEIDFVAISPRGRSVEDMTRKEIIKPLRNKIPVEYIINKDGEVDIPELHHRMEMIDSSTRERARRHQEEVRIQKQPGSMEWHMSEVKEKHMARVLSDKWDILKESDADLTDDLLTNMPPGGNGLVIDRMVDQKIIDYAYSADLKYIAAPEFSGIVKKPVSIKLIRIT</sequence>
<dbReference type="NCBIfam" id="NF003108">
    <property type="entry name" value="PRK04031.1-1"/>
    <property type="match status" value="1"/>
</dbReference>
<dbReference type="Gene3D" id="3.40.1360.10">
    <property type="match status" value="1"/>
</dbReference>
<dbReference type="AlphaFoldDB" id="A0A9Q4KML4"/>
<dbReference type="GO" id="GO:0006269">
    <property type="term" value="P:DNA replication, synthesis of primer"/>
    <property type="evidence" value="ECO:0007669"/>
    <property type="project" value="UniProtKB-UniRule"/>
</dbReference>
<organism evidence="11 12">
    <name type="scientific">Methanogenium marinum</name>
    <dbReference type="NCBI Taxonomy" id="348610"/>
    <lineage>
        <taxon>Archaea</taxon>
        <taxon>Methanobacteriati</taxon>
        <taxon>Methanobacteriota</taxon>
        <taxon>Stenosarchaea group</taxon>
        <taxon>Methanomicrobia</taxon>
        <taxon>Methanomicrobiales</taxon>
        <taxon>Methanomicrobiaceae</taxon>
        <taxon>Methanogenium</taxon>
    </lineage>
</organism>
<comment type="function">
    <text evidence="9">RNA polymerase that catalyzes the synthesis of short RNA molecules used as primers for DNA polymerase during DNA replication.</text>
</comment>
<comment type="catalytic activity">
    <reaction evidence="9">
        <text>ssDNA + n NTP = ssDNA/pppN(pN)n-1 hybrid + (n-1) diphosphate.</text>
        <dbReference type="EC" id="2.7.7.101"/>
    </reaction>
</comment>
<keyword evidence="6" id="KW-0479">Metal-binding</keyword>
<evidence type="ECO:0000256" key="2">
    <source>
        <dbReference type="ARBA" id="ARBA00022515"/>
    </source>
</evidence>
<dbReference type="RefSeq" id="WP_274923894.1">
    <property type="nucleotide sequence ID" value="NZ_JAKELO010000002.1"/>
</dbReference>
<dbReference type="GO" id="GO:0000428">
    <property type="term" value="C:DNA-directed RNA polymerase complex"/>
    <property type="evidence" value="ECO:0007669"/>
    <property type="project" value="UniProtKB-KW"/>
</dbReference>
<evidence type="ECO:0000256" key="9">
    <source>
        <dbReference type="HAMAP-Rule" id="MF_00007"/>
    </source>
</evidence>
<gene>
    <name evidence="9" type="primary">dnaG</name>
    <name evidence="11" type="ORF">L0665_01145</name>
</gene>
<evidence type="ECO:0000313" key="12">
    <source>
        <dbReference type="Proteomes" id="UP001143747"/>
    </source>
</evidence>
<keyword evidence="8 9" id="KW-0804">Transcription</keyword>
<comment type="subunit">
    <text evidence="9">Forms a ternary complex with MCM helicase and DNA.</text>
</comment>
<evidence type="ECO:0000256" key="5">
    <source>
        <dbReference type="ARBA" id="ARBA00022705"/>
    </source>
</evidence>
<dbReference type="GO" id="GO:0046872">
    <property type="term" value="F:metal ion binding"/>
    <property type="evidence" value="ECO:0007669"/>
    <property type="project" value="UniProtKB-KW"/>
</dbReference>
<dbReference type="GO" id="GO:0000178">
    <property type="term" value="C:exosome (RNase complex)"/>
    <property type="evidence" value="ECO:0007669"/>
    <property type="project" value="InterPro"/>
</dbReference>
<evidence type="ECO:0000256" key="6">
    <source>
        <dbReference type="ARBA" id="ARBA00022723"/>
    </source>
</evidence>
<dbReference type="EMBL" id="JAKELO010000002">
    <property type="protein sequence ID" value="MDE4907233.1"/>
    <property type="molecule type" value="Genomic_DNA"/>
</dbReference>
<dbReference type="InterPro" id="IPR006171">
    <property type="entry name" value="TOPRIM_dom"/>
</dbReference>
<dbReference type="Proteomes" id="UP001143747">
    <property type="component" value="Unassembled WGS sequence"/>
</dbReference>
<keyword evidence="4 9" id="KW-0548">Nucleotidyltransferase</keyword>
<dbReference type="GO" id="GO:0003899">
    <property type="term" value="F:DNA-directed RNA polymerase activity"/>
    <property type="evidence" value="ECO:0007669"/>
    <property type="project" value="UniProtKB-UniRule"/>
</dbReference>
<dbReference type="SUPFAM" id="SSF56731">
    <property type="entry name" value="DNA primase core"/>
    <property type="match status" value="1"/>
</dbReference>
<comment type="caution">
    <text evidence="11">The sequence shown here is derived from an EMBL/GenBank/DDBJ whole genome shotgun (WGS) entry which is preliminary data.</text>
</comment>
<comment type="similarity">
    <text evidence="9">Belongs to the archaeal DnaG primase family.</text>
</comment>
<keyword evidence="12" id="KW-1185">Reference proteome</keyword>
<evidence type="ECO:0000256" key="4">
    <source>
        <dbReference type="ARBA" id="ARBA00022695"/>
    </source>
</evidence>
<dbReference type="HAMAP" id="MF_00007">
    <property type="entry name" value="DNA_primase_DnaG_arc"/>
    <property type="match status" value="1"/>
</dbReference>
<evidence type="ECO:0000313" key="11">
    <source>
        <dbReference type="EMBL" id="MDE4907233.1"/>
    </source>
</evidence>
<dbReference type="PANTHER" id="PTHR30313">
    <property type="entry name" value="DNA PRIMASE"/>
    <property type="match status" value="1"/>
</dbReference>
<dbReference type="InterPro" id="IPR050219">
    <property type="entry name" value="DnaG_primase"/>
</dbReference>
<evidence type="ECO:0000259" key="10">
    <source>
        <dbReference type="PROSITE" id="PS50880"/>
    </source>
</evidence>
<accession>A0A9Q4KML4</accession>
<evidence type="ECO:0000256" key="7">
    <source>
        <dbReference type="ARBA" id="ARBA00022842"/>
    </source>
</evidence>
<proteinExistence type="inferred from homology"/>
<dbReference type="PROSITE" id="PS50880">
    <property type="entry name" value="TOPRIM"/>
    <property type="match status" value="1"/>
</dbReference>
<keyword evidence="7" id="KW-0460">Magnesium</keyword>
<name>A0A9Q4KML4_9EURY</name>
<reference evidence="11" key="1">
    <citation type="submission" date="2022-01" db="EMBL/GenBank/DDBJ databases">
        <title>Draft genome of Methanogenium marinum DSM 15558.</title>
        <authorList>
            <person name="Chen S.-C."/>
            <person name="You Y.-T."/>
        </authorList>
    </citation>
    <scope>NUCLEOTIDE SEQUENCE</scope>
    <source>
        <strain evidence="11">DSM 15558</strain>
    </source>
</reference>
<dbReference type="InterPro" id="IPR034154">
    <property type="entry name" value="TOPRIM_DnaG/twinkle"/>
</dbReference>
<protein>
    <recommendedName>
        <fullName evidence="9">DNA primase DnaG</fullName>
        <ecNumber evidence="9">2.7.7.101</ecNumber>
    </recommendedName>
</protein>
<evidence type="ECO:0000256" key="1">
    <source>
        <dbReference type="ARBA" id="ARBA00022478"/>
    </source>
</evidence>
<dbReference type="GO" id="GO:0008143">
    <property type="term" value="F:poly(A) binding"/>
    <property type="evidence" value="ECO:0007669"/>
    <property type="project" value="InterPro"/>
</dbReference>
<feature type="domain" description="Toprim" evidence="10">
    <location>
        <begin position="171"/>
        <end position="250"/>
    </location>
</feature>
<keyword evidence="2 9" id="KW-0639">Primosome</keyword>
<dbReference type="Pfam" id="PF13662">
    <property type="entry name" value="Toprim_4"/>
    <property type="match status" value="1"/>
</dbReference>
<dbReference type="GO" id="GO:0005737">
    <property type="term" value="C:cytoplasm"/>
    <property type="evidence" value="ECO:0007669"/>
    <property type="project" value="TreeGrafter"/>
</dbReference>
<dbReference type="CDD" id="cd01029">
    <property type="entry name" value="TOPRIM_primases"/>
    <property type="match status" value="1"/>
</dbReference>
<dbReference type="GO" id="GO:1990077">
    <property type="term" value="C:primosome complex"/>
    <property type="evidence" value="ECO:0007669"/>
    <property type="project" value="UniProtKB-KW"/>
</dbReference>
<keyword evidence="5 9" id="KW-0235">DNA replication</keyword>
<evidence type="ECO:0000256" key="3">
    <source>
        <dbReference type="ARBA" id="ARBA00022679"/>
    </source>
</evidence>
<keyword evidence="1 9" id="KW-0240">DNA-directed RNA polymerase</keyword>